<evidence type="ECO:0000313" key="1">
    <source>
        <dbReference type="EMBL" id="ANC92740.1"/>
    </source>
</evidence>
<sequence length="299" mass="32067">MTEAYNDALQEQAKKKIWDTVKEEAKGMSPADYLELTADITGIFDPTPLSDAVGGTIALARGDLLGAALSVASFIPYAGDALAKPAKIARRAPKTAKLVEALLSRGDNLAKAGEKALKEAFTLSQVAVARQKALKRVQQAMLDARNKVPGCKDCKKLVDKGTTRTLQMPATGGSWKTPDGLSPANGTGTFTFGSPATLPDGRVVNSIDFKGGFPDFDKYVYGGKKYNLWEVSGNASTDARRLEEMMLKVDPNWTAPSKKYTLHHFEDGTVGYVPKEIHDRTAGGVAHTGGNSMINNDLF</sequence>
<dbReference type="STRING" id="1226968.A6A40_13095"/>
<dbReference type="RefSeq" id="WP_063635781.1">
    <property type="nucleotide sequence ID" value="NZ_CP015285.1"/>
</dbReference>
<keyword evidence="2" id="KW-1185">Reference proteome</keyword>
<dbReference type="KEGG" id="ahu:A6A40_13095"/>
<dbReference type="EMBL" id="CP015285">
    <property type="protein sequence ID" value="ANC92740.1"/>
    <property type="molecule type" value="Genomic_DNA"/>
</dbReference>
<evidence type="ECO:0000313" key="2">
    <source>
        <dbReference type="Proteomes" id="UP000077405"/>
    </source>
</evidence>
<proteinExistence type="predicted"/>
<dbReference type="CDD" id="cd20745">
    <property type="entry name" value="FIX_RhsA_AHH_HNH-like"/>
    <property type="match status" value="1"/>
</dbReference>
<dbReference type="Proteomes" id="UP000077405">
    <property type="component" value="Chromosome"/>
</dbReference>
<dbReference type="OrthoDB" id="8302717at2"/>
<organism evidence="1 2">
    <name type="scientific">Azospirillum humicireducens</name>
    <dbReference type="NCBI Taxonomy" id="1226968"/>
    <lineage>
        <taxon>Bacteria</taxon>
        <taxon>Pseudomonadati</taxon>
        <taxon>Pseudomonadota</taxon>
        <taxon>Alphaproteobacteria</taxon>
        <taxon>Rhodospirillales</taxon>
        <taxon>Azospirillaceae</taxon>
        <taxon>Azospirillum</taxon>
    </lineage>
</organism>
<gene>
    <name evidence="1" type="ORF">A6A40_13095</name>
</gene>
<reference evidence="1 2" key="1">
    <citation type="journal article" date="2013" name="Int. J. Syst. Evol. Microbiol.">
        <title>Azospirillum humicireducens sp. nov., a nitrogen-fixing bacterium isolated from a microbial fuel cell.</title>
        <authorList>
            <person name="Zhou S."/>
            <person name="Han L."/>
            <person name="Wang Y."/>
            <person name="Yang G."/>
            <person name="Zhuang L."/>
            <person name="Hu P."/>
        </authorList>
    </citation>
    <scope>NUCLEOTIDE SEQUENCE [LARGE SCALE GENOMIC DNA]</scope>
    <source>
        <strain evidence="1 2">SgZ-5</strain>
    </source>
</reference>
<protein>
    <submittedName>
        <fullName evidence="1">Uncharacterized protein</fullName>
    </submittedName>
</protein>
<name>A0A160JI47_9PROT</name>
<accession>A0A160JI47</accession>
<dbReference type="AlphaFoldDB" id="A0A160JI47"/>